<dbReference type="Proteomes" id="UP000501690">
    <property type="component" value="Linkage Group LG8"/>
</dbReference>
<evidence type="ECO:0000313" key="2">
    <source>
        <dbReference type="Proteomes" id="UP000501690"/>
    </source>
</evidence>
<evidence type="ECO:0000313" key="1">
    <source>
        <dbReference type="EMBL" id="QCE03936.1"/>
    </source>
</evidence>
<reference evidence="1 2" key="1">
    <citation type="submission" date="2019-04" db="EMBL/GenBank/DDBJ databases">
        <title>An improved genome assembly and genetic linkage map for asparagus bean, Vigna unguiculata ssp. sesquipedialis.</title>
        <authorList>
            <person name="Xia Q."/>
            <person name="Zhang R."/>
            <person name="Dong Y."/>
        </authorList>
    </citation>
    <scope>NUCLEOTIDE SEQUENCE [LARGE SCALE GENOMIC DNA]</scope>
    <source>
        <tissue evidence="1">Leaf</tissue>
    </source>
</reference>
<gene>
    <name evidence="1" type="ORF">DEO72_LG8g1968</name>
</gene>
<protein>
    <submittedName>
        <fullName evidence="1">Uncharacterized protein</fullName>
    </submittedName>
</protein>
<organism evidence="1 2">
    <name type="scientific">Vigna unguiculata</name>
    <name type="common">Cowpea</name>
    <dbReference type="NCBI Taxonomy" id="3917"/>
    <lineage>
        <taxon>Eukaryota</taxon>
        <taxon>Viridiplantae</taxon>
        <taxon>Streptophyta</taxon>
        <taxon>Embryophyta</taxon>
        <taxon>Tracheophyta</taxon>
        <taxon>Spermatophyta</taxon>
        <taxon>Magnoliopsida</taxon>
        <taxon>eudicotyledons</taxon>
        <taxon>Gunneridae</taxon>
        <taxon>Pentapetalae</taxon>
        <taxon>rosids</taxon>
        <taxon>fabids</taxon>
        <taxon>Fabales</taxon>
        <taxon>Fabaceae</taxon>
        <taxon>Papilionoideae</taxon>
        <taxon>50 kb inversion clade</taxon>
        <taxon>NPAAA clade</taxon>
        <taxon>indigoferoid/millettioid clade</taxon>
        <taxon>Phaseoleae</taxon>
        <taxon>Vigna</taxon>
    </lineage>
</organism>
<accession>A0A4D6MR18</accession>
<dbReference type="AlphaFoldDB" id="A0A4D6MR18"/>
<dbReference type="EMBL" id="CP039352">
    <property type="protein sequence ID" value="QCE03936.1"/>
    <property type="molecule type" value="Genomic_DNA"/>
</dbReference>
<sequence>MIRANKMRNEEAPVITFVVDGDIFEGRATPAIVVVTRDGDVEHEGYHLVIFHAKAKWKWRWQGC</sequence>
<proteinExistence type="predicted"/>
<keyword evidence="2" id="KW-1185">Reference proteome</keyword>
<name>A0A4D6MR18_VIGUN</name>